<proteinExistence type="predicted"/>
<evidence type="ECO:0000313" key="1">
    <source>
        <dbReference type="EMBL" id="CAI2372392.1"/>
    </source>
</evidence>
<dbReference type="Proteomes" id="UP001295684">
    <property type="component" value="Unassembled WGS sequence"/>
</dbReference>
<organism evidence="1 2">
    <name type="scientific">Euplotes crassus</name>
    <dbReference type="NCBI Taxonomy" id="5936"/>
    <lineage>
        <taxon>Eukaryota</taxon>
        <taxon>Sar</taxon>
        <taxon>Alveolata</taxon>
        <taxon>Ciliophora</taxon>
        <taxon>Intramacronucleata</taxon>
        <taxon>Spirotrichea</taxon>
        <taxon>Hypotrichia</taxon>
        <taxon>Euplotida</taxon>
        <taxon>Euplotidae</taxon>
        <taxon>Moneuplotes</taxon>
    </lineage>
</organism>
<gene>
    <name evidence="1" type="ORF">ECRASSUSDP1_LOCUS13722</name>
</gene>
<name>A0AAD1UP38_EUPCR</name>
<accession>A0AAD1UP38</accession>
<evidence type="ECO:0000313" key="2">
    <source>
        <dbReference type="Proteomes" id="UP001295684"/>
    </source>
</evidence>
<dbReference type="EMBL" id="CAMPGE010013678">
    <property type="protein sequence ID" value="CAI2372392.1"/>
    <property type="molecule type" value="Genomic_DNA"/>
</dbReference>
<dbReference type="AlphaFoldDB" id="A0AAD1UP38"/>
<reference evidence="1" key="1">
    <citation type="submission" date="2023-07" db="EMBL/GenBank/DDBJ databases">
        <authorList>
            <consortium name="AG Swart"/>
            <person name="Singh M."/>
            <person name="Singh A."/>
            <person name="Seah K."/>
            <person name="Emmerich C."/>
        </authorList>
    </citation>
    <scope>NUCLEOTIDE SEQUENCE</scope>
    <source>
        <strain evidence="1">DP1</strain>
    </source>
</reference>
<comment type="caution">
    <text evidence="1">The sequence shown here is derived from an EMBL/GenBank/DDBJ whole genome shotgun (WGS) entry which is preliminary data.</text>
</comment>
<protein>
    <submittedName>
        <fullName evidence="1">Uncharacterized protein</fullName>
    </submittedName>
</protein>
<sequence>MTSSYSSTQDVVQDYQDGEYQDYATKLEGFENWIDKAKPKKLKLKSINGVKKMIERYRHKGRDLRQQMANCDISNEDGYTAQEMTTTDVLNQIRKKVHTLPELGRQKVSRKSIYNSLETLMSKRSAKTKAKVKYIISEKNTPIKDDPFDMGYGSCKNRIFMSQKKPSLSNSYNRNKSYSFGRARLKSLFDLGLEEYENNYKHKLTDFSSFNTEDLANYHFSKQIGRNSMFIKQKRPRDDIPVISDDPTFTCIHQIQDTKGQTSEIHRSVKKLHKLMNALSYHRIKKAKS</sequence>
<keyword evidence="2" id="KW-1185">Reference proteome</keyword>